<comment type="caution">
    <text evidence="2">The sequence shown here is derived from an EMBL/GenBank/DDBJ whole genome shotgun (WGS) entry which is preliminary data.</text>
</comment>
<protein>
    <recommendedName>
        <fullName evidence="1">DUF4123 domain-containing protein</fullName>
    </recommendedName>
</protein>
<evidence type="ECO:0000313" key="3">
    <source>
        <dbReference type="Proteomes" id="UP000033400"/>
    </source>
</evidence>
<name>A0A0F4V629_PSEFL</name>
<evidence type="ECO:0000259" key="1">
    <source>
        <dbReference type="Pfam" id="PF13503"/>
    </source>
</evidence>
<evidence type="ECO:0000313" key="2">
    <source>
        <dbReference type="EMBL" id="KJZ64246.1"/>
    </source>
</evidence>
<dbReference type="PATRIC" id="fig|294.133.peg.3493"/>
<proteinExistence type="predicted"/>
<sequence>MSDALNNWLGEQTRLNRVLILALDSLAEPNPVTSLYSAGLMQRSVQLYRGTQYAEFAPISPWLTELTNPSADAFRKLLDDPQRNWGWIGSMDKADLDSLTQHWRARMVIDEDGERSLFRFQDNRVIARCLANLSETERPVLLGPISSVLYWDEEQWKSADNARPGMYPVPNPAPWLRIPNSPDRSRSILRENIKRWLLVHHVEAAAKLSETRNVREWLEEQMDLLETWQWNKPEQREFMLSLRLDPKCADDVAWQPLPGETPEQHFARCQRVFDASLGKSERE</sequence>
<reference evidence="2 3" key="1">
    <citation type="submission" date="2015-03" db="EMBL/GenBank/DDBJ databases">
        <title>Comparative genomics of Pseudomonas insights into diversity of traits involved in vanlence and defense.</title>
        <authorList>
            <person name="Qin Y."/>
        </authorList>
    </citation>
    <scope>NUCLEOTIDE SEQUENCE [LARGE SCALE GENOMIC DNA]</scope>
    <source>
        <strain evidence="2 3">H24</strain>
    </source>
</reference>
<dbReference type="OrthoDB" id="6980020at2"/>
<dbReference type="EMBL" id="LACH01000041">
    <property type="protein sequence ID" value="KJZ64246.1"/>
    <property type="molecule type" value="Genomic_DNA"/>
</dbReference>
<gene>
    <name evidence="2" type="ORF">VD17_18795</name>
</gene>
<dbReference type="AlphaFoldDB" id="A0A0F4V629"/>
<dbReference type="Pfam" id="PF13503">
    <property type="entry name" value="DUF4123"/>
    <property type="match status" value="1"/>
</dbReference>
<feature type="domain" description="DUF4123" evidence="1">
    <location>
        <begin position="23"/>
        <end position="138"/>
    </location>
</feature>
<organism evidence="2 3">
    <name type="scientific">Pseudomonas fluorescens</name>
    <dbReference type="NCBI Taxonomy" id="294"/>
    <lineage>
        <taxon>Bacteria</taxon>
        <taxon>Pseudomonadati</taxon>
        <taxon>Pseudomonadota</taxon>
        <taxon>Gammaproteobacteria</taxon>
        <taxon>Pseudomonadales</taxon>
        <taxon>Pseudomonadaceae</taxon>
        <taxon>Pseudomonas</taxon>
    </lineage>
</organism>
<dbReference type="Proteomes" id="UP000033400">
    <property type="component" value="Unassembled WGS sequence"/>
</dbReference>
<accession>A0A0F4V629</accession>
<dbReference type="RefSeq" id="WP_046055102.1">
    <property type="nucleotide sequence ID" value="NZ_LACH01000041.1"/>
</dbReference>
<dbReference type="InterPro" id="IPR025391">
    <property type="entry name" value="DUF4123"/>
</dbReference>